<evidence type="ECO:0000256" key="1">
    <source>
        <dbReference type="SAM" id="MobiDB-lite"/>
    </source>
</evidence>
<feature type="region of interest" description="Disordered" evidence="1">
    <location>
        <begin position="266"/>
        <end position="288"/>
    </location>
</feature>
<organism evidence="2 3">
    <name type="scientific">Legionella pneumophila</name>
    <dbReference type="NCBI Taxonomy" id="446"/>
    <lineage>
        <taxon>Bacteria</taxon>
        <taxon>Pseudomonadati</taxon>
        <taxon>Pseudomonadota</taxon>
        <taxon>Gammaproteobacteria</taxon>
        <taxon>Legionellales</taxon>
        <taxon>Legionellaceae</taxon>
        <taxon>Legionella</taxon>
    </lineage>
</organism>
<accession>A0AAP3HD69</accession>
<name>A0AAP3HD69_LEGPN</name>
<dbReference type="AlphaFoldDB" id="A0AAP3HD69"/>
<gene>
    <name evidence="2" type="ORF">O6C86_05430</name>
</gene>
<reference evidence="2" key="1">
    <citation type="submission" date="2022-12" db="EMBL/GenBank/DDBJ databases">
        <title>Comparative genomics of Legionella pneumophila isolates from the West Bank and Germany support molecular epidemiology of Legionnaires disease.</title>
        <authorList>
            <person name="Zayed A.R."/>
            <person name="Bitar D.M."/>
            <person name="Steinert M."/>
            <person name="Lueck C."/>
            <person name="Brettar I."/>
            <person name="Hoefle M.G."/>
            <person name="Bunk B."/>
        </authorList>
    </citation>
    <scope>NUCLEOTIDE SEQUENCE</scope>
    <source>
        <strain evidence="2">H23</strain>
    </source>
</reference>
<dbReference type="RefSeq" id="WP_011946970.1">
    <property type="nucleotide sequence ID" value="NZ_CCZG01000028.1"/>
</dbReference>
<feature type="compositionally biased region" description="Polar residues" evidence="1">
    <location>
        <begin position="268"/>
        <end position="278"/>
    </location>
</feature>
<evidence type="ECO:0000313" key="2">
    <source>
        <dbReference type="EMBL" id="MCZ4718660.1"/>
    </source>
</evidence>
<evidence type="ECO:0000313" key="3">
    <source>
        <dbReference type="Proteomes" id="UP001071279"/>
    </source>
</evidence>
<comment type="caution">
    <text evidence="2">The sequence shown here is derived from an EMBL/GenBank/DDBJ whole genome shotgun (WGS) entry which is preliminary data.</text>
</comment>
<sequence length="366" mass="40633">MSRDILKMLVNATRGISKEVRDISTKDFSIDDAKHAVKTLLGLSTSSLNVFDSNPEQLDFEEDKLRAKIDEVSRDPEILAYHITRVNNYLKERGIGIDEHSAALIIAQMLNKIPPGSNEDLAYEKLISKAFYEIGMKTLLEGIKLNKNDPGSGANLVREGITDLIGAALHGAFGPFKDFANQVTQSLNQRKWDGVKPDEDPKTEQLINKIVEDNNLPQHLAYSSVLDDAQISQFSRGNTRTGDTEPQSQTLPKDTLKEMDRNSKGAINANQAKNTTRQAMPDQGVDNNVQNTTARKREISASKSVQGIEAFKVEQEPSRSNDVIHYFKSILQQLKTTDPQPHKGEIAAHNSGEDNESDRSNSLHLS</sequence>
<dbReference type="Proteomes" id="UP001071279">
    <property type="component" value="Unassembled WGS sequence"/>
</dbReference>
<dbReference type="EMBL" id="JAPXIC010000029">
    <property type="protein sequence ID" value="MCZ4718660.1"/>
    <property type="molecule type" value="Genomic_DNA"/>
</dbReference>
<protein>
    <submittedName>
        <fullName evidence="2">Uncharacterized protein</fullName>
    </submittedName>
</protein>
<feature type="compositionally biased region" description="Basic and acidic residues" evidence="1">
    <location>
        <begin position="357"/>
        <end position="366"/>
    </location>
</feature>
<feature type="region of interest" description="Disordered" evidence="1">
    <location>
        <begin position="337"/>
        <end position="366"/>
    </location>
</feature>
<proteinExistence type="predicted"/>